<keyword evidence="2" id="KW-1185">Reference proteome</keyword>
<name>A0A0D4BWV1_9MICC</name>
<dbReference type="InterPro" id="IPR009467">
    <property type="entry name" value="Glycolipid-bd_prot_put"/>
</dbReference>
<dbReference type="OrthoDB" id="7347529at2"/>
<evidence type="ECO:0000313" key="2">
    <source>
        <dbReference type="Proteomes" id="UP000061839"/>
    </source>
</evidence>
<dbReference type="PATRIC" id="fig|1618207.4.peg.697"/>
<gene>
    <name evidence="1" type="ORF">UM93_03395</name>
</gene>
<dbReference type="HOGENOM" id="CLU_055771_2_1_11"/>
<sequence>MRNSVSWQDASGTGLEDLELLLSHQGGVASGRVQGPKGAPFQLEYTVEFDAQWRTRKVFALERLSGRSLLLRADGMGCWRDQDNVELVELSGAIDVDLSATPFSNTLPIRRLRPEIGESFEIVTAYISVPELTLQADPQRYTRLAETRYRYESLDSDFQAEISVDEMALVTEYPGLFSRRHIG</sequence>
<organism evidence="1 2">
    <name type="scientific">Psychromicrobium lacuslunae</name>
    <dbReference type="NCBI Taxonomy" id="1618207"/>
    <lineage>
        <taxon>Bacteria</taxon>
        <taxon>Bacillati</taxon>
        <taxon>Actinomycetota</taxon>
        <taxon>Actinomycetes</taxon>
        <taxon>Micrococcales</taxon>
        <taxon>Micrococcaceae</taxon>
        <taxon>Psychromicrobium</taxon>
    </lineage>
</organism>
<evidence type="ECO:0000313" key="1">
    <source>
        <dbReference type="EMBL" id="AJT40798.1"/>
    </source>
</evidence>
<dbReference type="EMBL" id="CP011005">
    <property type="protein sequence ID" value="AJT40798.1"/>
    <property type="molecule type" value="Genomic_DNA"/>
</dbReference>
<dbReference type="STRING" id="1618207.UM93_03395"/>
<dbReference type="AlphaFoldDB" id="A0A0D4BWV1"/>
<dbReference type="KEGG" id="ari:UM93_03395"/>
<reference evidence="1 2" key="1">
    <citation type="journal article" date="2015" name="Genome Announc.">
        <title>Complete Genome Sequencing of Protease-Producing Novel Arthrobacter sp. Strain IHBB 11108 Using PacBio Single-Molecule Real-Time Sequencing Technology.</title>
        <authorList>
            <person name="Kiran S."/>
            <person name="Swarnkar M.K."/>
            <person name="Pal M."/>
            <person name="Thakur R."/>
            <person name="Tewari R."/>
            <person name="Singh A.K."/>
            <person name="Gulati A."/>
        </authorList>
    </citation>
    <scope>NUCLEOTIDE SEQUENCE [LARGE SCALE GENOMIC DNA]</scope>
    <source>
        <strain evidence="1 2">IHBB 11108</strain>
    </source>
</reference>
<dbReference type="RefSeq" id="WP_052663582.1">
    <property type="nucleotide sequence ID" value="NZ_CP011005.1"/>
</dbReference>
<dbReference type="SUPFAM" id="SSF159275">
    <property type="entry name" value="PA1994-like"/>
    <property type="match status" value="1"/>
</dbReference>
<proteinExistence type="predicted"/>
<dbReference type="Pfam" id="PF06475">
    <property type="entry name" value="Glycolipid_bind"/>
    <property type="match status" value="1"/>
</dbReference>
<accession>A0A0D4BWV1</accession>
<protein>
    <submittedName>
        <fullName evidence="1">Uncharacterized protein</fullName>
    </submittedName>
</protein>
<dbReference type="Proteomes" id="UP000061839">
    <property type="component" value="Chromosome"/>
</dbReference>